<evidence type="ECO:0000313" key="4">
    <source>
        <dbReference type="Proteomes" id="UP000285146"/>
    </source>
</evidence>
<dbReference type="Proteomes" id="UP000285146">
    <property type="component" value="Unassembled WGS sequence"/>
</dbReference>
<feature type="domain" description="Acyl-CoA thioesterase-like N-terminal HotDog" evidence="1">
    <location>
        <begin position="24"/>
        <end position="112"/>
    </location>
</feature>
<name>A0A423X2L4_9PEZI</name>
<dbReference type="EMBL" id="LKEB01000029">
    <property type="protein sequence ID" value="ROW10033.1"/>
    <property type="molecule type" value="Genomic_DNA"/>
</dbReference>
<keyword evidence="4" id="KW-1185">Reference proteome</keyword>
<dbReference type="Gene3D" id="2.40.160.210">
    <property type="entry name" value="Acyl-CoA thioesterase, double hotdog domain"/>
    <property type="match status" value="1"/>
</dbReference>
<dbReference type="InterPro" id="IPR049449">
    <property type="entry name" value="TesB_ACOT8-like_N"/>
</dbReference>
<dbReference type="SUPFAM" id="SSF54637">
    <property type="entry name" value="Thioesterase/thiol ester dehydrase-isomerase"/>
    <property type="match status" value="1"/>
</dbReference>
<evidence type="ECO:0000313" key="3">
    <source>
        <dbReference type="EMBL" id="ROW10033.1"/>
    </source>
</evidence>
<dbReference type="InterPro" id="IPR049450">
    <property type="entry name" value="ACOT8-like_C"/>
</dbReference>
<proteinExistence type="predicted"/>
<sequence>MATILEKQISLRKTASDSYTSSWHPDWAVGSTLHGGCITAVIHHAAATHLVTDPKLAAQNQPDILNLHLEFLRFCEQCDSTITITPLKIGPTISTLQLRLSQNGLTKVVALAISTNFEKPVGPTVTTDWTLLPPPKPVPNFEDVLAHQPEENWVPARLDGAILPMTGRILVLDPRGGFPVDGICDAWNGFIGERMDATYLALMTDVVPSMSDTLMRNGGLYDAHAFCQKSERWAREAPGVPGVFTNSIAEAMQASTLNSTVTLDIEFKRRLPKEGLRFIFTRTATKMLQGGRMDLEVTICNEDMDLLCISHQVILVLEAQRKFRGGRAEPKL</sequence>
<evidence type="ECO:0000259" key="2">
    <source>
        <dbReference type="Pfam" id="PF20789"/>
    </source>
</evidence>
<organism evidence="3 4">
    <name type="scientific">Cytospora leucostoma</name>
    <dbReference type="NCBI Taxonomy" id="1230097"/>
    <lineage>
        <taxon>Eukaryota</taxon>
        <taxon>Fungi</taxon>
        <taxon>Dikarya</taxon>
        <taxon>Ascomycota</taxon>
        <taxon>Pezizomycotina</taxon>
        <taxon>Sordariomycetes</taxon>
        <taxon>Sordariomycetidae</taxon>
        <taxon>Diaporthales</taxon>
        <taxon>Cytosporaceae</taxon>
        <taxon>Cytospora</taxon>
    </lineage>
</organism>
<dbReference type="PANTHER" id="PTHR38110">
    <property type="entry name" value="CHROMOSOME 23, WHOLE GENOME SHOTGUN SEQUENCE"/>
    <property type="match status" value="1"/>
</dbReference>
<dbReference type="InterPro" id="IPR052389">
    <property type="entry name" value="Sec_Metab_Biosynth-Assoc"/>
</dbReference>
<comment type="caution">
    <text evidence="3">The sequence shown here is derived from an EMBL/GenBank/DDBJ whole genome shotgun (WGS) entry which is preliminary data.</text>
</comment>
<dbReference type="InterPro" id="IPR029069">
    <property type="entry name" value="HotDog_dom_sf"/>
</dbReference>
<evidence type="ECO:0000259" key="1">
    <source>
        <dbReference type="Pfam" id="PF13622"/>
    </source>
</evidence>
<dbReference type="STRING" id="1230097.A0A423X2L4"/>
<dbReference type="InterPro" id="IPR042171">
    <property type="entry name" value="Acyl-CoA_hotdog"/>
</dbReference>
<protein>
    <recommendedName>
        <fullName evidence="5">Thioesterase domain-containing protein</fullName>
    </recommendedName>
</protein>
<dbReference type="Pfam" id="PF20789">
    <property type="entry name" value="4HBT_3C"/>
    <property type="match status" value="1"/>
</dbReference>
<gene>
    <name evidence="3" type="ORF">VPNG_06478</name>
</gene>
<dbReference type="PANTHER" id="PTHR38110:SF4">
    <property type="entry name" value="THIOESTERASE-LIKE SUPERFAMILY-DOMAIN-CONTAINING PROTEIN"/>
    <property type="match status" value="1"/>
</dbReference>
<dbReference type="AlphaFoldDB" id="A0A423X2L4"/>
<dbReference type="Pfam" id="PF13622">
    <property type="entry name" value="4HBT_3"/>
    <property type="match status" value="1"/>
</dbReference>
<dbReference type="InParanoid" id="A0A423X2L4"/>
<feature type="domain" description="Acyl-CoA thioesterase-like C-terminal" evidence="2">
    <location>
        <begin position="163"/>
        <end position="316"/>
    </location>
</feature>
<reference evidence="3 4" key="1">
    <citation type="submission" date="2015-09" db="EMBL/GenBank/DDBJ databases">
        <title>Host preference determinants of Valsa canker pathogens revealed by comparative genomics.</title>
        <authorList>
            <person name="Yin Z."/>
            <person name="Huang L."/>
        </authorList>
    </citation>
    <scope>NUCLEOTIDE SEQUENCE [LARGE SCALE GENOMIC DNA]</scope>
    <source>
        <strain evidence="3 4">SXYLt</strain>
    </source>
</reference>
<dbReference type="OrthoDB" id="2532955at2759"/>
<evidence type="ECO:0008006" key="5">
    <source>
        <dbReference type="Google" id="ProtNLM"/>
    </source>
</evidence>
<accession>A0A423X2L4</accession>